<organism evidence="1 2">
    <name type="scientific">Amycolatopsis minnesotensis</name>
    <dbReference type="NCBI Taxonomy" id="337894"/>
    <lineage>
        <taxon>Bacteria</taxon>
        <taxon>Bacillati</taxon>
        <taxon>Actinomycetota</taxon>
        <taxon>Actinomycetes</taxon>
        <taxon>Pseudonocardiales</taxon>
        <taxon>Pseudonocardiaceae</taxon>
        <taxon>Amycolatopsis</taxon>
    </lineage>
</organism>
<dbReference type="RefSeq" id="WP_344414149.1">
    <property type="nucleotide sequence ID" value="NZ_BAAANN010000003.1"/>
</dbReference>
<dbReference type="PANTHER" id="PTHR37828">
    <property type="entry name" value="GSR2449 PROTEIN"/>
    <property type="match status" value="1"/>
</dbReference>
<reference evidence="2" key="1">
    <citation type="journal article" date="2019" name="Int. J. Syst. Evol. Microbiol.">
        <title>The Global Catalogue of Microorganisms (GCM) 10K type strain sequencing project: providing services to taxonomists for standard genome sequencing and annotation.</title>
        <authorList>
            <consortium name="The Broad Institute Genomics Platform"/>
            <consortium name="The Broad Institute Genome Sequencing Center for Infectious Disease"/>
            <person name="Wu L."/>
            <person name="Ma J."/>
        </authorList>
    </citation>
    <scope>NUCLEOTIDE SEQUENCE [LARGE SCALE GENOMIC DNA]</scope>
    <source>
        <strain evidence="2">JCM 14545</strain>
    </source>
</reference>
<sequence length="99" mass="11290">MYIAMQKYLEPEIEVDYSLAEHMVWLRRQFERGIFVAAGKCTTDSGRVILVRPLDQAKLRAILATDPLVLRHLARYELVEFSPTRTANDLLGINEAIAS</sequence>
<dbReference type="EMBL" id="BAAANN010000003">
    <property type="protein sequence ID" value="GAA1945243.1"/>
    <property type="molecule type" value="Genomic_DNA"/>
</dbReference>
<protein>
    <submittedName>
        <fullName evidence="1">YciI family protein</fullName>
    </submittedName>
</protein>
<keyword evidence="2" id="KW-1185">Reference proteome</keyword>
<evidence type="ECO:0000313" key="1">
    <source>
        <dbReference type="EMBL" id="GAA1945243.1"/>
    </source>
</evidence>
<comment type="caution">
    <text evidence="1">The sequence shown here is derived from an EMBL/GenBank/DDBJ whole genome shotgun (WGS) entry which is preliminary data.</text>
</comment>
<accession>A0ABP5BHB4</accession>
<dbReference type="PANTHER" id="PTHR37828:SF1">
    <property type="entry name" value="YCII-RELATED DOMAIN-CONTAINING PROTEIN"/>
    <property type="match status" value="1"/>
</dbReference>
<name>A0ABP5BHB4_9PSEU</name>
<dbReference type="Proteomes" id="UP001501116">
    <property type="component" value="Unassembled WGS sequence"/>
</dbReference>
<evidence type="ECO:0000313" key="2">
    <source>
        <dbReference type="Proteomes" id="UP001501116"/>
    </source>
</evidence>
<proteinExistence type="predicted"/>
<dbReference type="SUPFAM" id="SSF54909">
    <property type="entry name" value="Dimeric alpha+beta barrel"/>
    <property type="match status" value="1"/>
</dbReference>
<dbReference type="InterPro" id="IPR011008">
    <property type="entry name" value="Dimeric_a/b-barrel"/>
</dbReference>
<gene>
    <name evidence="1" type="ORF">GCM10009754_11380</name>
</gene>